<reference evidence="4 5" key="1">
    <citation type="submission" date="2024-06" db="EMBL/GenBank/DDBJ databases">
        <title>A chromosome level genome sequence of Diviner's sage (Salvia divinorum).</title>
        <authorList>
            <person name="Ford S.A."/>
            <person name="Ro D.-K."/>
            <person name="Ness R.W."/>
            <person name="Phillips M.A."/>
        </authorList>
    </citation>
    <scope>NUCLEOTIDE SEQUENCE [LARGE SCALE GENOMIC DNA]</scope>
    <source>
        <strain evidence="4">SAF-2024a</strain>
        <tissue evidence="4">Leaf</tissue>
    </source>
</reference>
<proteinExistence type="inferred from homology"/>
<dbReference type="InterPro" id="IPR008545">
    <property type="entry name" value="Web"/>
</dbReference>
<evidence type="ECO:0000256" key="3">
    <source>
        <dbReference type="SAM" id="Coils"/>
    </source>
</evidence>
<comment type="caution">
    <text evidence="4">The sequence shown here is derived from an EMBL/GenBank/DDBJ whole genome shotgun (WGS) entry which is preliminary data.</text>
</comment>
<evidence type="ECO:0000256" key="1">
    <source>
        <dbReference type="ARBA" id="ARBA00005485"/>
    </source>
</evidence>
<comment type="similarity">
    <text evidence="1">Belongs to the WEB family.</text>
</comment>
<gene>
    <name evidence="4" type="ORF">AAHA92_10270</name>
</gene>
<dbReference type="Pfam" id="PF05701">
    <property type="entry name" value="WEMBL"/>
    <property type="match status" value="1"/>
</dbReference>
<feature type="coiled-coil region" evidence="3">
    <location>
        <begin position="497"/>
        <end position="545"/>
    </location>
</feature>
<protein>
    <submittedName>
        <fullName evidence="4">WEB family protein-like protein</fullName>
    </submittedName>
</protein>
<dbReference type="Proteomes" id="UP001567538">
    <property type="component" value="Unassembled WGS sequence"/>
</dbReference>
<keyword evidence="5" id="KW-1185">Reference proteome</keyword>
<evidence type="ECO:0000313" key="4">
    <source>
        <dbReference type="EMBL" id="KAL1559999.1"/>
    </source>
</evidence>
<feature type="coiled-coil region" evidence="3">
    <location>
        <begin position="192"/>
        <end position="437"/>
    </location>
</feature>
<accession>A0ABD1HU37</accession>
<feature type="coiled-coil region" evidence="3">
    <location>
        <begin position="83"/>
        <end position="110"/>
    </location>
</feature>
<evidence type="ECO:0000256" key="2">
    <source>
        <dbReference type="ARBA" id="ARBA00023054"/>
    </source>
</evidence>
<sequence>MRDLVIKLAPLPTREITKAPFQSVKDALSLFGDAGSPASTSTSTALAKKKADEGLLQVEAQHHLMVKERSYYTHQLRTTEAAKAQALRDLQMADKTLDHLRNKLQILTNSKQSSIAATQAAKVLAVELEDEQARRAQLGNSVLDNQRELCKSTTAQVMACKEDLTNFRHDYDAVVVERLAMFQKAEAAQYELQKNEARQSQLMMELEQLRQMFDQVKQAEEEYMKLIVEKEELLHRHTLNKECVEKEIKRLEEEYVPTETLQANLDETMEAIRVLQEQLHDIQSSDLFTIRQMASELDSAKRALEDAVAEENLLRASNDSTKKQVEDVQSERSAAEKAALEAELTTEQMQGDLEKSEAELEKAKSECGFIMQSCVAKLLEEAEMARHEAENNKKSAELLREEAKAAAAVTQEADEKLETALKEAEEAKGVERLAEEQIYCYQGHDDAESHGSGSTRRIALSVEEFDSMNKKIKECTSKADIEVATATAEVEAINAREKENSENLDTLLKENEALQSDIKEALKTAEMAEAARMLVETELQKWRQNELSKAKH</sequence>
<dbReference type="EMBL" id="JBEAFC010000004">
    <property type="protein sequence ID" value="KAL1559999.1"/>
    <property type="molecule type" value="Genomic_DNA"/>
</dbReference>
<dbReference type="PANTHER" id="PTHR32054:SF3">
    <property type="entry name" value="HEAVY CHAIN, PUTATIVE, EXPRESSED-RELATED"/>
    <property type="match status" value="1"/>
</dbReference>
<organism evidence="4 5">
    <name type="scientific">Salvia divinorum</name>
    <name type="common">Maria pastora</name>
    <name type="synonym">Diviner's sage</name>
    <dbReference type="NCBI Taxonomy" id="28513"/>
    <lineage>
        <taxon>Eukaryota</taxon>
        <taxon>Viridiplantae</taxon>
        <taxon>Streptophyta</taxon>
        <taxon>Embryophyta</taxon>
        <taxon>Tracheophyta</taxon>
        <taxon>Spermatophyta</taxon>
        <taxon>Magnoliopsida</taxon>
        <taxon>eudicotyledons</taxon>
        <taxon>Gunneridae</taxon>
        <taxon>Pentapetalae</taxon>
        <taxon>asterids</taxon>
        <taxon>lamiids</taxon>
        <taxon>Lamiales</taxon>
        <taxon>Lamiaceae</taxon>
        <taxon>Nepetoideae</taxon>
        <taxon>Mentheae</taxon>
        <taxon>Salviinae</taxon>
        <taxon>Salvia</taxon>
        <taxon>Salvia subgen. Calosphace</taxon>
    </lineage>
</organism>
<evidence type="ECO:0000313" key="5">
    <source>
        <dbReference type="Proteomes" id="UP001567538"/>
    </source>
</evidence>
<dbReference type="AlphaFoldDB" id="A0ABD1HU37"/>
<keyword evidence="2 3" id="KW-0175">Coiled coil</keyword>
<name>A0ABD1HU37_SALDI</name>
<dbReference type="PANTHER" id="PTHR32054">
    <property type="entry name" value="HEAVY CHAIN, PUTATIVE, EXPRESSED-RELATED-RELATED"/>
    <property type="match status" value="1"/>
</dbReference>